<organism evidence="8 9">
    <name type="scientific">Porphyromonas levii</name>
    <dbReference type="NCBI Taxonomy" id="28114"/>
    <lineage>
        <taxon>Bacteria</taxon>
        <taxon>Pseudomonadati</taxon>
        <taxon>Bacteroidota</taxon>
        <taxon>Bacteroidia</taxon>
        <taxon>Bacteroidales</taxon>
        <taxon>Porphyromonadaceae</taxon>
        <taxon>Porphyromonas</taxon>
    </lineage>
</organism>
<evidence type="ECO:0000313" key="8">
    <source>
        <dbReference type="EMBL" id="TFH94433.1"/>
    </source>
</evidence>
<keyword evidence="4" id="KW-0472">Membrane</keyword>
<dbReference type="RefSeq" id="WP_018357775.1">
    <property type="nucleotide sequence ID" value="NZ_CP197400.1"/>
</dbReference>
<keyword evidence="9" id="KW-1185">Reference proteome</keyword>
<evidence type="ECO:0000256" key="3">
    <source>
        <dbReference type="ARBA" id="ARBA00022729"/>
    </source>
</evidence>
<comment type="similarity">
    <text evidence="2">Belongs to the SusD family.</text>
</comment>
<dbReference type="InterPro" id="IPR012944">
    <property type="entry name" value="SusD_RagB_dom"/>
</dbReference>
<dbReference type="InterPro" id="IPR033985">
    <property type="entry name" value="SusD-like_N"/>
</dbReference>
<evidence type="ECO:0000313" key="9">
    <source>
        <dbReference type="Proteomes" id="UP000297225"/>
    </source>
</evidence>
<dbReference type="Proteomes" id="UP000297225">
    <property type="component" value="Unassembled WGS sequence"/>
</dbReference>
<gene>
    <name evidence="8" type="ORF">E4P47_07505</name>
</gene>
<keyword evidence="5" id="KW-0998">Cell outer membrane</keyword>
<keyword evidence="3" id="KW-0732">Signal</keyword>
<name>A0A4Y8WN19_9PORP</name>
<sequence length="523" mass="58923">MKKKIIGLLSLLILAGAAAGCRKDFLNTEPSSSLSDKRLAQSKEGITGVMNGIHNMFYMYSFGQGFGNGALSLSTQLDFLGNTVVNSLPAIYMSNYRWTEHRDPHGTLPYYAWDYHYTVIQHCNTLLKMTAEDSKTIEPKTLQALRGEAKVVRAYCYNVLTSLFGQRYVPGTSNDTPGVILRLLPTIDPMPRASVAECYAQIVKDIEEGISDLEKGTPQTKKNRITIPTAYGIAARIYLMMQDYAKAEAYAGKAIQTFKGKLQSGQALLDDFNNLDATEWMWGYTQATDQNNYYAGYAAHYSYNFNSNKVSSLRFAVNRSYYDKMGEKDVRRKWFVALDRGDKIPATGSANYFKGGTKKPNWETTGQCIKFGVKTLGFTFMDHVMMRLGEMYYIKAEAQARQGKVAEAAATLNTVMKSRDPEYVADTKLSAEDLAKEIMRNKRIDMYFEGQEFFDIKRLGEVPNRLAAGNDKYMTEVAAAKFRDRNSGKNAEAMPKDANDKVWQFLIPYQELKGNKLCKQNPQ</sequence>
<feature type="domain" description="RagB/SusD" evidence="6">
    <location>
        <begin position="260"/>
        <end position="522"/>
    </location>
</feature>
<dbReference type="Pfam" id="PF07980">
    <property type="entry name" value="SusD_RagB"/>
    <property type="match status" value="1"/>
</dbReference>
<evidence type="ECO:0000256" key="4">
    <source>
        <dbReference type="ARBA" id="ARBA00023136"/>
    </source>
</evidence>
<comment type="caution">
    <text evidence="8">The sequence shown here is derived from an EMBL/GenBank/DDBJ whole genome shotgun (WGS) entry which is preliminary data.</text>
</comment>
<accession>A0A4Y8WN19</accession>
<evidence type="ECO:0000256" key="1">
    <source>
        <dbReference type="ARBA" id="ARBA00004442"/>
    </source>
</evidence>
<dbReference type="SUPFAM" id="SSF48452">
    <property type="entry name" value="TPR-like"/>
    <property type="match status" value="1"/>
</dbReference>
<reference evidence="8 9" key="1">
    <citation type="submission" date="2019-03" db="EMBL/GenBank/DDBJ databases">
        <title>Porphyromonas levii Isolated from the Uterus of Dairy Cows.</title>
        <authorList>
            <person name="Francis A.M."/>
        </authorList>
    </citation>
    <scope>NUCLEOTIDE SEQUENCE [LARGE SCALE GENOMIC DNA]</scope>
    <source>
        <strain evidence="8 9">AF5678</strain>
    </source>
</reference>
<feature type="domain" description="SusD-like N-terminal" evidence="7">
    <location>
        <begin position="24"/>
        <end position="239"/>
    </location>
</feature>
<evidence type="ECO:0000256" key="2">
    <source>
        <dbReference type="ARBA" id="ARBA00006275"/>
    </source>
</evidence>
<dbReference type="OrthoDB" id="1100079at2"/>
<proteinExistence type="inferred from homology"/>
<dbReference type="PROSITE" id="PS51257">
    <property type="entry name" value="PROKAR_LIPOPROTEIN"/>
    <property type="match status" value="1"/>
</dbReference>
<protein>
    <submittedName>
        <fullName evidence="8">RagB/SusD family nutrient uptake outer membrane protein</fullName>
    </submittedName>
</protein>
<dbReference type="EMBL" id="SPNC01000123">
    <property type="protein sequence ID" value="TFH94433.1"/>
    <property type="molecule type" value="Genomic_DNA"/>
</dbReference>
<evidence type="ECO:0000256" key="5">
    <source>
        <dbReference type="ARBA" id="ARBA00023237"/>
    </source>
</evidence>
<evidence type="ECO:0000259" key="7">
    <source>
        <dbReference type="Pfam" id="PF14322"/>
    </source>
</evidence>
<dbReference type="InterPro" id="IPR011990">
    <property type="entry name" value="TPR-like_helical_dom_sf"/>
</dbReference>
<evidence type="ECO:0000259" key="6">
    <source>
        <dbReference type="Pfam" id="PF07980"/>
    </source>
</evidence>
<dbReference type="STRING" id="1122973.GCA_000379925_00511"/>
<comment type="subcellular location">
    <subcellularLocation>
        <location evidence="1">Cell outer membrane</location>
    </subcellularLocation>
</comment>
<dbReference type="Pfam" id="PF14322">
    <property type="entry name" value="SusD-like_3"/>
    <property type="match status" value="1"/>
</dbReference>
<dbReference type="Gene3D" id="1.25.40.390">
    <property type="match status" value="1"/>
</dbReference>
<dbReference type="AlphaFoldDB" id="A0A4Y8WN19"/>
<dbReference type="GO" id="GO:0009279">
    <property type="term" value="C:cell outer membrane"/>
    <property type="evidence" value="ECO:0007669"/>
    <property type="project" value="UniProtKB-SubCell"/>
</dbReference>